<protein>
    <recommendedName>
        <fullName evidence="1">site-specific DNA-methyltransferase (adenine-specific)</fullName>
        <ecNumber evidence="1">2.1.1.72</ecNumber>
    </recommendedName>
</protein>
<dbReference type="GO" id="GO:0003677">
    <property type="term" value="F:DNA binding"/>
    <property type="evidence" value="ECO:0007669"/>
    <property type="project" value="UniProtKB-KW"/>
</dbReference>
<comment type="catalytic activity">
    <reaction evidence="7">
        <text>a 2'-deoxyadenosine in DNA + S-adenosyl-L-methionine = an N(6)-methyl-2'-deoxyadenosine in DNA + S-adenosyl-L-homocysteine + H(+)</text>
        <dbReference type="Rhea" id="RHEA:15197"/>
        <dbReference type="Rhea" id="RHEA-COMP:12418"/>
        <dbReference type="Rhea" id="RHEA-COMP:12419"/>
        <dbReference type="ChEBI" id="CHEBI:15378"/>
        <dbReference type="ChEBI" id="CHEBI:57856"/>
        <dbReference type="ChEBI" id="CHEBI:59789"/>
        <dbReference type="ChEBI" id="CHEBI:90615"/>
        <dbReference type="ChEBI" id="CHEBI:90616"/>
        <dbReference type="EC" id="2.1.1.72"/>
    </reaction>
</comment>
<dbReference type="InterPro" id="IPR003356">
    <property type="entry name" value="DNA_methylase_A-5"/>
</dbReference>
<gene>
    <name evidence="9" type="primary">vspIM</name>
    <name evidence="9" type="ORF">HRbin17_00333</name>
</gene>
<evidence type="ECO:0000256" key="6">
    <source>
        <dbReference type="ARBA" id="ARBA00023125"/>
    </source>
</evidence>
<dbReference type="EMBL" id="BEHT01000003">
    <property type="protein sequence ID" value="GBC97838.1"/>
    <property type="molecule type" value="Genomic_DNA"/>
</dbReference>
<dbReference type="EC" id="2.1.1.72" evidence="1"/>
<dbReference type="SUPFAM" id="SSF53335">
    <property type="entry name" value="S-adenosyl-L-methionine-dependent methyltransferases"/>
    <property type="match status" value="1"/>
</dbReference>
<dbReference type="PRINTS" id="PR00507">
    <property type="entry name" value="N12N6MTFRASE"/>
</dbReference>
<dbReference type="SUPFAM" id="SSF116734">
    <property type="entry name" value="DNA methylase specificity domain"/>
    <property type="match status" value="1"/>
</dbReference>
<reference evidence="10" key="1">
    <citation type="submission" date="2017-09" db="EMBL/GenBank/DDBJ databases">
        <title>Metaegenomics of thermophilic ammonia-oxidizing enrichment culture.</title>
        <authorList>
            <person name="Kato S."/>
            <person name="Suzuki K."/>
        </authorList>
    </citation>
    <scope>NUCLEOTIDE SEQUENCE [LARGE SCALE GENOMIC DNA]</scope>
</reference>
<sequence>MVEIATSMLTSFHSALDPACGDGVFLRQMLQHNFETVVGIDVDAAVLKVCAQQLNDEKRLHLRCSDALWLLNELSERFDLVATNPPFSAKYGRVSEPSLLRRFELGHGRSSEAIESLFLELCVRSLRPNGVLAIVLPEGIFANLTQERVRQWLCRHATPLAIVSLSRAFFAAKSCVLFARKQPANPDNLVLLAHAENETDLANIAQQIRCQSGLLKPVKELLNDMSPLHHLNVPKLRSVFPLLPLKALIWDMRSGSTEYGAKRRFTDHGIPFISAKTVTPFGIDLRRDGRFVAKGSPMDKPQARTKVGDVVFVRVGVGCIGRTAAVLHDDETGVADDYLYILRFRTDLLLPEFFALFAQTRMFQQQLERIKRGTGTVTVPQRLLHEILVPVPPMDVQQQFAIAYRQLHDRYRNGTASVDELEALVTRLEHILMGDKDAA</sequence>
<dbReference type="InterPro" id="IPR002052">
    <property type="entry name" value="DNA_methylase_N6_adenine_CS"/>
</dbReference>
<dbReference type="AlphaFoldDB" id="A0A2H5X9H5"/>
<dbReference type="Gene3D" id="3.90.220.20">
    <property type="entry name" value="DNA methylase specificity domains"/>
    <property type="match status" value="1"/>
</dbReference>
<dbReference type="GO" id="GO:0009007">
    <property type="term" value="F:site-specific DNA-methyltransferase (adenine-specific) activity"/>
    <property type="evidence" value="ECO:0007669"/>
    <property type="project" value="UniProtKB-EC"/>
</dbReference>
<evidence type="ECO:0000259" key="8">
    <source>
        <dbReference type="Pfam" id="PF02384"/>
    </source>
</evidence>
<evidence type="ECO:0000313" key="9">
    <source>
        <dbReference type="EMBL" id="GBC97838.1"/>
    </source>
</evidence>
<dbReference type="InterPro" id="IPR044946">
    <property type="entry name" value="Restrct_endonuc_typeI_TRD_sf"/>
</dbReference>
<evidence type="ECO:0000256" key="1">
    <source>
        <dbReference type="ARBA" id="ARBA00011900"/>
    </source>
</evidence>
<evidence type="ECO:0000256" key="4">
    <source>
        <dbReference type="ARBA" id="ARBA00022691"/>
    </source>
</evidence>
<keyword evidence="3 9" id="KW-0808">Transferase</keyword>
<name>A0A2H5X9H5_9BACT</name>
<accession>A0A2H5X9H5</accession>
<dbReference type="GO" id="GO:0032259">
    <property type="term" value="P:methylation"/>
    <property type="evidence" value="ECO:0007669"/>
    <property type="project" value="UniProtKB-KW"/>
</dbReference>
<evidence type="ECO:0000256" key="2">
    <source>
        <dbReference type="ARBA" id="ARBA00022603"/>
    </source>
</evidence>
<organism evidence="9 10">
    <name type="scientific">Candidatus Fervidibacter japonicus</name>
    <dbReference type="NCBI Taxonomy" id="2035412"/>
    <lineage>
        <taxon>Bacteria</taxon>
        <taxon>Candidatus Fervidibacterota</taxon>
        <taxon>Candidatus Fervidibacter</taxon>
    </lineage>
</organism>
<dbReference type="Proteomes" id="UP000236173">
    <property type="component" value="Unassembled WGS sequence"/>
</dbReference>
<evidence type="ECO:0000256" key="3">
    <source>
        <dbReference type="ARBA" id="ARBA00022679"/>
    </source>
</evidence>
<dbReference type="InterPro" id="IPR051537">
    <property type="entry name" value="DNA_Adenine_Mtase"/>
</dbReference>
<proteinExistence type="predicted"/>
<dbReference type="GO" id="GO:0009307">
    <property type="term" value="P:DNA restriction-modification system"/>
    <property type="evidence" value="ECO:0007669"/>
    <property type="project" value="UniProtKB-KW"/>
</dbReference>
<dbReference type="Pfam" id="PF02384">
    <property type="entry name" value="N6_Mtase"/>
    <property type="match status" value="1"/>
</dbReference>
<dbReference type="PROSITE" id="PS00092">
    <property type="entry name" value="N6_MTASE"/>
    <property type="match status" value="1"/>
</dbReference>
<keyword evidence="6" id="KW-0238">DNA-binding</keyword>
<dbReference type="InterPro" id="IPR029063">
    <property type="entry name" value="SAM-dependent_MTases_sf"/>
</dbReference>
<evidence type="ECO:0000313" key="10">
    <source>
        <dbReference type="Proteomes" id="UP000236173"/>
    </source>
</evidence>
<keyword evidence="4" id="KW-0949">S-adenosyl-L-methionine</keyword>
<evidence type="ECO:0000256" key="5">
    <source>
        <dbReference type="ARBA" id="ARBA00022747"/>
    </source>
</evidence>
<keyword evidence="2 9" id="KW-0489">Methyltransferase</keyword>
<evidence type="ECO:0000256" key="7">
    <source>
        <dbReference type="ARBA" id="ARBA00047942"/>
    </source>
</evidence>
<dbReference type="Gene3D" id="3.40.50.150">
    <property type="entry name" value="Vaccinia Virus protein VP39"/>
    <property type="match status" value="1"/>
</dbReference>
<dbReference type="PANTHER" id="PTHR42933:SF3">
    <property type="entry name" value="TYPE I RESTRICTION ENZYME MJAVIII METHYLASE SUBUNIT"/>
    <property type="match status" value="1"/>
</dbReference>
<dbReference type="CDD" id="cd02440">
    <property type="entry name" value="AdoMet_MTases"/>
    <property type="match status" value="1"/>
</dbReference>
<dbReference type="GO" id="GO:0008170">
    <property type="term" value="F:N-methyltransferase activity"/>
    <property type="evidence" value="ECO:0007669"/>
    <property type="project" value="InterPro"/>
</dbReference>
<feature type="domain" description="DNA methylase adenine-specific" evidence="8">
    <location>
        <begin position="14"/>
        <end position="203"/>
    </location>
</feature>
<comment type="caution">
    <text evidence="9">The sequence shown here is derived from an EMBL/GenBank/DDBJ whole genome shotgun (WGS) entry which is preliminary data.</text>
</comment>
<dbReference type="PANTHER" id="PTHR42933">
    <property type="entry name" value="SLR6095 PROTEIN"/>
    <property type="match status" value="1"/>
</dbReference>
<keyword evidence="5" id="KW-0680">Restriction system</keyword>